<keyword evidence="1" id="KW-1133">Transmembrane helix</keyword>
<evidence type="ECO:0000259" key="2">
    <source>
        <dbReference type="Pfam" id="PF03779"/>
    </source>
</evidence>
<protein>
    <recommendedName>
        <fullName evidence="2">SPW repeat-containing integral membrane domain-containing protein</fullName>
    </recommendedName>
</protein>
<gene>
    <name evidence="3" type="ORF">GCM10010862_30560</name>
</gene>
<organism evidence="3 4">
    <name type="scientific">Devosia nitrariae</name>
    <dbReference type="NCBI Taxonomy" id="2071872"/>
    <lineage>
        <taxon>Bacteria</taxon>
        <taxon>Pseudomonadati</taxon>
        <taxon>Pseudomonadota</taxon>
        <taxon>Alphaproteobacteria</taxon>
        <taxon>Hyphomicrobiales</taxon>
        <taxon>Devosiaceae</taxon>
        <taxon>Devosia</taxon>
    </lineage>
</organism>
<keyword evidence="1" id="KW-0812">Transmembrane</keyword>
<accession>A0ABQ5W748</accession>
<keyword evidence="4" id="KW-1185">Reference proteome</keyword>
<comment type="caution">
    <text evidence="3">The sequence shown here is derived from an EMBL/GenBank/DDBJ whole genome shotgun (WGS) entry which is preliminary data.</text>
</comment>
<feature type="transmembrane region" description="Helical" evidence="1">
    <location>
        <begin position="34"/>
        <end position="55"/>
    </location>
</feature>
<dbReference type="InterPro" id="IPR005530">
    <property type="entry name" value="SPW"/>
</dbReference>
<feature type="transmembrane region" description="Helical" evidence="1">
    <location>
        <begin position="67"/>
        <end position="86"/>
    </location>
</feature>
<feature type="transmembrane region" description="Helical" evidence="1">
    <location>
        <begin position="92"/>
        <end position="109"/>
    </location>
</feature>
<feature type="transmembrane region" description="Helical" evidence="1">
    <location>
        <begin position="7"/>
        <end position="28"/>
    </location>
</feature>
<dbReference type="Pfam" id="PF03779">
    <property type="entry name" value="SPW"/>
    <property type="match status" value="1"/>
</dbReference>
<keyword evidence="1" id="KW-0472">Membrane</keyword>
<dbReference type="Proteomes" id="UP001156691">
    <property type="component" value="Unassembled WGS sequence"/>
</dbReference>
<evidence type="ECO:0000313" key="3">
    <source>
        <dbReference type="EMBL" id="GLQ55797.1"/>
    </source>
</evidence>
<proteinExistence type="predicted"/>
<evidence type="ECO:0000313" key="4">
    <source>
        <dbReference type="Proteomes" id="UP001156691"/>
    </source>
</evidence>
<dbReference type="EMBL" id="BSNS01000012">
    <property type="protein sequence ID" value="GLQ55797.1"/>
    <property type="molecule type" value="Genomic_DNA"/>
</dbReference>
<sequence length="123" mass="13352">MRFMSTFLHGIGDYVGGIVLILAPYLFGFATGGIAQWLPMILGAAVIVYSLFTDFELGVVRVIPMRLHLIFDGIGGLFLAASPWLFGFSTEVFLPHLIFGILEIGASLTTQTQPRTRSADQSG</sequence>
<feature type="domain" description="SPW repeat-containing integral membrane" evidence="2">
    <location>
        <begin position="9"/>
        <end position="107"/>
    </location>
</feature>
<evidence type="ECO:0000256" key="1">
    <source>
        <dbReference type="SAM" id="Phobius"/>
    </source>
</evidence>
<name>A0ABQ5W748_9HYPH</name>
<reference evidence="4" key="1">
    <citation type="journal article" date="2019" name="Int. J. Syst. Evol. Microbiol.">
        <title>The Global Catalogue of Microorganisms (GCM) 10K type strain sequencing project: providing services to taxonomists for standard genome sequencing and annotation.</title>
        <authorList>
            <consortium name="The Broad Institute Genomics Platform"/>
            <consortium name="The Broad Institute Genome Sequencing Center for Infectious Disease"/>
            <person name="Wu L."/>
            <person name="Ma J."/>
        </authorList>
    </citation>
    <scope>NUCLEOTIDE SEQUENCE [LARGE SCALE GENOMIC DNA]</scope>
    <source>
        <strain evidence="4">NBRC 112416</strain>
    </source>
</reference>